<proteinExistence type="predicted"/>
<organism evidence="1 2">
    <name type="scientific">Solanum verrucosum</name>
    <dbReference type="NCBI Taxonomy" id="315347"/>
    <lineage>
        <taxon>Eukaryota</taxon>
        <taxon>Viridiplantae</taxon>
        <taxon>Streptophyta</taxon>
        <taxon>Embryophyta</taxon>
        <taxon>Tracheophyta</taxon>
        <taxon>Spermatophyta</taxon>
        <taxon>Magnoliopsida</taxon>
        <taxon>eudicotyledons</taxon>
        <taxon>Gunneridae</taxon>
        <taxon>Pentapetalae</taxon>
        <taxon>asterids</taxon>
        <taxon>lamiids</taxon>
        <taxon>Solanales</taxon>
        <taxon>Solanaceae</taxon>
        <taxon>Solanoideae</taxon>
        <taxon>Solaneae</taxon>
        <taxon>Solanum</taxon>
    </lineage>
</organism>
<evidence type="ECO:0000313" key="2">
    <source>
        <dbReference type="Proteomes" id="UP001234989"/>
    </source>
</evidence>
<protein>
    <recommendedName>
        <fullName evidence="3">Gag-pol polyprotein</fullName>
    </recommendedName>
</protein>
<reference evidence="1" key="1">
    <citation type="submission" date="2023-08" db="EMBL/GenBank/DDBJ databases">
        <title>A de novo genome assembly of Solanum verrucosum Schlechtendal, a Mexican diploid species geographically isolated from the other diploid A-genome species in potato relatives.</title>
        <authorList>
            <person name="Hosaka K."/>
        </authorList>
    </citation>
    <scope>NUCLEOTIDE SEQUENCE</scope>
    <source>
        <tissue evidence="1">Young leaves</tissue>
    </source>
</reference>
<evidence type="ECO:0008006" key="3">
    <source>
        <dbReference type="Google" id="ProtNLM"/>
    </source>
</evidence>
<dbReference type="Proteomes" id="UP001234989">
    <property type="component" value="Chromosome 7"/>
</dbReference>
<name>A0AAF0U1S8_SOLVR</name>
<evidence type="ECO:0000313" key="1">
    <source>
        <dbReference type="EMBL" id="WMV37661.1"/>
    </source>
</evidence>
<dbReference type="AlphaFoldDB" id="A0AAF0U1S8"/>
<accession>A0AAF0U1S8</accession>
<sequence length="170" mass="19214">MRPRPRAVGPPMVRAGHPWIGVRQSGSSVLWLVVEFEISELWIWLPEELMLEGMRENEKQEAPPQVPQVLVDPLAEQVLNAEFRAALYVLAQEVTTQANREVAVPVNPNVSTVASRVRDFTTMNPLEFHGSKVEEYPQEFIDEVYKVLMIMEVTSVENAEVATYQLKGVA</sequence>
<gene>
    <name evidence="1" type="ORF">MTR67_031046</name>
</gene>
<dbReference type="EMBL" id="CP133618">
    <property type="protein sequence ID" value="WMV37661.1"/>
    <property type="molecule type" value="Genomic_DNA"/>
</dbReference>
<keyword evidence="2" id="KW-1185">Reference proteome</keyword>